<keyword evidence="1 2" id="KW-0802">TPR repeat</keyword>
<dbReference type="GO" id="GO:0051301">
    <property type="term" value="P:cell division"/>
    <property type="evidence" value="ECO:0007669"/>
    <property type="project" value="TreeGrafter"/>
</dbReference>
<evidence type="ECO:0000313" key="3">
    <source>
        <dbReference type="EMBL" id="KAF6020731.1"/>
    </source>
</evidence>
<dbReference type="GO" id="GO:0005680">
    <property type="term" value="C:anaphase-promoting complex"/>
    <property type="evidence" value="ECO:0007669"/>
    <property type="project" value="TreeGrafter"/>
</dbReference>
<accession>A0A7J7J4Y3</accession>
<protein>
    <submittedName>
        <fullName evidence="3">ANAPC7</fullName>
    </submittedName>
</protein>
<gene>
    <name evidence="3" type="ORF">EB796_020981</name>
</gene>
<dbReference type="Proteomes" id="UP000593567">
    <property type="component" value="Unassembled WGS sequence"/>
</dbReference>
<proteinExistence type="predicted"/>
<name>A0A7J7J4Y3_BUGNE</name>
<evidence type="ECO:0000313" key="4">
    <source>
        <dbReference type="Proteomes" id="UP000593567"/>
    </source>
</evidence>
<dbReference type="SUPFAM" id="SSF48452">
    <property type="entry name" value="TPR-like"/>
    <property type="match status" value="2"/>
</dbReference>
<comment type="caution">
    <text evidence="3">The sequence shown here is derived from an EMBL/GenBank/DDBJ whole genome shotgun (WGS) entry which is preliminary data.</text>
</comment>
<dbReference type="PANTHER" id="PTHR12558">
    <property type="entry name" value="CELL DIVISION CYCLE 16,23,27"/>
    <property type="match status" value="1"/>
</dbReference>
<dbReference type="InterPro" id="IPR019734">
    <property type="entry name" value="TPR_rpt"/>
</dbReference>
<feature type="repeat" description="TPR" evidence="2">
    <location>
        <begin position="506"/>
        <end position="539"/>
    </location>
</feature>
<reference evidence="3" key="1">
    <citation type="submission" date="2020-06" db="EMBL/GenBank/DDBJ databases">
        <title>Draft genome of Bugula neritina, a colonial animal packing powerful symbionts and potential medicines.</title>
        <authorList>
            <person name="Rayko M."/>
        </authorList>
    </citation>
    <scope>NUCLEOTIDE SEQUENCE [LARGE SCALE GENOMIC DNA]</scope>
    <source>
        <strain evidence="3">Kwan_BN1</strain>
    </source>
</reference>
<evidence type="ECO:0000256" key="2">
    <source>
        <dbReference type="PROSITE-ProRule" id="PRU00339"/>
    </source>
</evidence>
<dbReference type="OrthoDB" id="308440at2759"/>
<sequence length="627" mass="70851">MEVNSGEDSKCYELMRDVTLIPITACLAVKMAKVYEEIKKLHTENLFDDLKIVISLALSRHANVSLNGNGCNVMSFTPYHIYQLHVYYADSWYESQDYTRAERHYKDALGLKRAFRRPSEPSEKLTNLELTSEATVRYKLYKIYSKLKQPKSAISVLEALSTKERTPGINMALGDLYREEGMDRSAITSYKEVLRCCPLSVEAARNLMKLGVQRLNIATLMLNTLQSINDEDWLIGWINIQQQINDSDWMSALGKIRSFEKICPRNVDVWNTQADVHYMYGQYPQAKLRWQQLFDGHPLVIKNTDKLAYLLLKDKDQVALSRLCTQLGDVSSDIPEPWIANSAHCILTNRNSDAVNLIDKAIALEPKSYTANIMKGIAMNIKGALAVSKKYFRDALRYCPTRLDAYHESLKSALKGGHVKDAIAVADLALKYIGQTPSTLYMYGKALSHGDQKQKSKAKVFLEKSIQADSSFVYPVYTLVGLISKQDKHRKAIHILESCLKDNSTSKLHQLLGNSLLEVGERARAMHHYNIALNLDPSNKKAKEGLEQTEKKMDGNSLDESFIAQSLDQSVEVSYASFYDVHVVGVCFTYRCCCNDDNAVMVVVFVHQVELNDGFDALSWSDPEVGI</sequence>
<evidence type="ECO:0000256" key="1">
    <source>
        <dbReference type="ARBA" id="ARBA00022803"/>
    </source>
</evidence>
<dbReference type="AlphaFoldDB" id="A0A7J7J4Y3"/>
<dbReference type="GO" id="GO:0016567">
    <property type="term" value="P:protein ubiquitination"/>
    <property type="evidence" value="ECO:0007669"/>
    <property type="project" value="TreeGrafter"/>
</dbReference>
<organism evidence="3 4">
    <name type="scientific">Bugula neritina</name>
    <name type="common">Brown bryozoan</name>
    <name type="synonym">Sertularia neritina</name>
    <dbReference type="NCBI Taxonomy" id="10212"/>
    <lineage>
        <taxon>Eukaryota</taxon>
        <taxon>Metazoa</taxon>
        <taxon>Spiralia</taxon>
        <taxon>Lophotrochozoa</taxon>
        <taxon>Bryozoa</taxon>
        <taxon>Gymnolaemata</taxon>
        <taxon>Cheilostomatida</taxon>
        <taxon>Flustrina</taxon>
        <taxon>Buguloidea</taxon>
        <taxon>Bugulidae</taxon>
        <taxon>Bugula</taxon>
    </lineage>
</organism>
<dbReference type="PROSITE" id="PS50005">
    <property type="entry name" value="TPR"/>
    <property type="match status" value="1"/>
</dbReference>
<dbReference type="EMBL" id="VXIV02003148">
    <property type="protein sequence ID" value="KAF6020731.1"/>
    <property type="molecule type" value="Genomic_DNA"/>
</dbReference>
<dbReference type="Gene3D" id="1.25.40.10">
    <property type="entry name" value="Tetratricopeptide repeat domain"/>
    <property type="match status" value="2"/>
</dbReference>
<dbReference type="GO" id="GO:0045842">
    <property type="term" value="P:positive regulation of mitotic metaphase/anaphase transition"/>
    <property type="evidence" value="ECO:0007669"/>
    <property type="project" value="TreeGrafter"/>
</dbReference>
<keyword evidence="4" id="KW-1185">Reference proteome</keyword>
<dbReference type="SMART" id="SM00028">
    <property type="entry name" value="TPR"/>
    <property type="match status" value="4"/>
</dbReference>
<dbReference type="InterPro" id="IPR011990">
    <property type="entry name" value="TPR-like_helical_dom_sf"/>
</dbReference>
<dbReference type="PANTHER" id="PTHR12558:SF36">
    <property type="entry name" value="ANAPHASE-PROMOTING COMPLEX SUBUNIT 7"/>
    <property type="match status" value="1"/>
</dbReference>